<keyword evidence="4" id="KW-0808">Transferase</keyword>
<gene>
    <name evidence="7" type="ORF">GCM10023091_32820</name>
</gene>
<dbReference type="Gene3D" id="3.90.550.10">
    <property type="entry name" value="Spore Coat Polysaccharide Biosynthesis Protein SpsA, Chain A"/>
    <property type="match status" value="1"/>
</dbReference>
<reference evidence="8" key="1">
    <citation type="journal article" date="2019" name="Int. J. Syst. Evol. Microbiol.">
        <title>The Global Catalogue of Microorganisms (GCM) 10K type strain sequencing project: providing services to taxonomists for standard genome sequencing and annotation.</title>
        <authorList>
            <consortium name="The Broad Institute Genomics Platform"/>
            <consortium name="The Broad Institute Genome Sequencing Center for Infectious Disease"/>
            <person name="Wu L."/>
            <person name="Ma J."/>
        </authorList>
    </citation>
    <scope>NUCLEOTIDE SEQUENCE [LARGE SCALE GENOMIC DNA]</scope>
    <source>
        <strain evidence="8">JCM 31920</strain>
    </source>
</reference>
<dbReference type="Pfam" id="PF00535">
    <property type="entry name" value="Glycos_transf_2"/>
    <property type="match status" value="1"/>
</dbReference>
<evidence type="ECO:0000256" key="2">
    <source>
        <dbReference type="ARBA" id="ARBA00022475"/>
    </source>
</evidence>
<evidence type="ECO:0000313" key="7">
    <source>
        <dbReference type="EMBL" id="GAA4443741.1"/>
    </source>
</evidence>
<comment type="caution">
    <text evidence="7">The sequence shown here is derived from an EMBL/GenBank/DDBJ whole genome shotgun (WGS) entry which is preliminary data.</text>
</comment>
<protein>
    <submittedName>
        <fullName evidence="7">Glycosyltransferase family A protein</fullName>
    </submittedName>
</protein>
<evidence type="ECO:0000313" key="8">
    <source>
        <dbReference type="Proteomes" id="UP001501508"/>
    </source>
</evidence>
<dbReference type="RefSeq" id="WP_345031178.1">
    <property type="nucleotide sequence ID" value="NZ_BAABEY010000030.1"/>
</dbReference>
<evidence type="ECO:0000256" key="3">
    <source>
        <dbReference type="ARBA" id="ARBA00022676"/>
    </source>
</evidence>
<dbReference type="CDD" id="cd00761">
    <property type="entry name" value="Glyco_tranf_GTA_type"/>
    <property type="match status" value="1"/>
</dbReference>
<keyword evidence="8" id="KW-1185">Reference proteome</keyword>
<evidence type="ECO:0000256" key="5">
    <source>
        <dbReference type="ARBA" id="ARBA00023136"/>
    </source>
</evidence>
<name>A0ABP8M5D6_9BACT</name>
<dbReference type="InterPro" id="IPR029044">
    <property type="entry name" value="Nucleotide-diphossugar_trans"/>
</dbReference>
<keyword evidence="3" id="KW-0328">Glycosyltransferase</keyword>
<evidence type="ECO:0000259" key="6">
    <source>
        <dbReference type="Pfam" id="PF00535"/>
    </source>
</evidence>
<keyword evidence="5" id="KW-0472">Membrane</keyword>
<evidence type="ECO:0000256" key="1">
    <source>
        <dbReference type="ARBA" id="ARBA00004236"/>
    </source>
</evidence>
<dbReference type="Proteomes" id="UP001501508">
    <property type="component" value="Unassembled WGS sequence"/>
</dbReference>
<dbReference type="PANTHER" id="PTHR43646">
    <property type="entry name" value="GLYCOSYLTRANSFERASE"/>
    <property type="match status" value="1"/>
</dbReference>
<dbReference type="PANTHER" id="PTHR43646:SF2">
    <property type="entry name" value="GLYCOSYLTRANSFERASE 2-LIKE DOMAIN-CONTAINING PROTEIN"/>
    <property type="match status" value="1"/>
</dbReference>
<organism evidence="7 8">
    <name type="scientific">Ravibacter arvi</name>
    <dbReference type="NCBI Taxonomy" id="2051041"/>
    <lineage>
        <taxon>Bacteria</taxon>
        <taxon>Pseudomonadati</taxon>
        <taxon>Bacteroidota</taxon>
        <taxon>Cytophagia</taxon>
        <taxon>Cytophagales</taxon>
        <taxon>Spirosomataceae</taxon>
        <taxon>Ravibacter</taxon>
    </lineage>
</organism>
<comment type="subcellular location">
    <subcellularLocation>
        <location evidence="1">Cell membrane</location>
    </subcellularLocation>
</comment>
<keyword evidence="2" id="KW-1003">Cell membrane</keyword>
<dbReference type="EMBL" id="BAABEY010000030">
    <property type="protein sequence ID" value="GAA4443741.1"/>
    <property type="molecule type" value="Genomic_DNA"/>
</dbReference>
<accession>A0ABP8M5D6</accession>
<evidence type="ECO:0000256" key="4">
    <source>
        <dbReference type="ARBA" id="ARBA00022679"/>
    </source>
</evidence>
<sequence>MNLFQLPRWIEPILYNRKRFSDLTPSEIETLRQKLQPFNRPDPEISVVIPAWNEENNIHRTLSSLAANGPHLPTEIIVINNNSTDSTQQVLDTLGVKTYVQTLQGTQHARQMGLEKARGKYHLCADSDTIYPPEWINCMIKPLMTDKRVSCVYGNYAFLPPEGQGRLGLALYELAGEMVTRLRQQGNEFVNAYGFNMGFETQKGLQSGGFRISGPRKYDNIKGSDFINESEDGRMALNLMSYGRLHRVTAKKATVFTSSRRLIDDGSIWKAFINRFRRQLENK</sequence>
<proteinExistence type="predicted"/>
<feature type="domain" description="Glycosyltransferase 2-like" evidence="6">
    <location>
        <begin position="46"/>
        <end position="199"/>
    </location>
</feature>
<dbReference type="SUPFAM" id="SSF53448">
    <property type="entry name" value="Nucleotide-diphospho-sugar transferases"/>
    <property type="match status" value="1"/>
</dbReference>
<dbReference type="InterPro" id="IPR001173">
    <property type="entry name" value="Glyco_trans_2-like"/>
</dbReference>